<dbReference type="Proteomes" id="UP000193067">
    <property type="component" value="Unassembled WGS sequence"/>
</dbReference>
<gene>
    <name evidence="2" type="ORF">PYCCODRAFT_1443501</name>
</gene>
<protein>
    <submittedName>
        <fullName evidence="2">Uncharacterized protein</fullName>
    </submittedName>
</protein>
<dbReference type="STRING" id="1353009.A0A1Y2IVM0"/>
<keyword evidence="3" id="KW-1185">Reference proteome</keyword>
<reference evidence="2 3" key="1">
    <citation type="journal article" date="2015" name="Biotechnol. Biofuels">
        <title>Enhanced degradation of softwood versus hardwood by the white-rot fungus Pycnoporus coccineus.</title>
        <authorList>
            <person name="Couturier M."/>
            <person name="Navarro D."/>
            <person name="Chevret D."/>
            <person name="Henrissat B."/>
            <person name="Piumi F."/>
            <person name="Ruiz-Duenas F.J."/>
            <person name="Martinez A.T."/>
            <person name="Grigoriev I.V."/>
            <person name="Riley R."/>
            <person name="Lipzen A."/>
            <person name="Berrin J.G."/>
            <person name="Master E.R."/>
            <person name="Rosso M.N."/>
        </authorList>
    </citation>
    <scope>NUCLEOTIDE SEQUENCE [LARGE SCALE GENOMIC DNA]</scope>
    <source>
        <strain evidence="2 3">BRFM310</strain>
    </source>
</reference>
<evidence type="ECO:0000313" key="3">
    <source>
        <dbReference type="Proteomes" id="UP000193067"/>
    </source>
</evidence>
<dbReference type="EMBL" id="KZ084094">
    <property type="protein sequence ID" value="OSD05189.1"/>
    <property type="molecule type" value="Genomic_DNA"/>
</dbReference>
<evidence type="ECO:0000313" key="2">
    <source>
        <dbReference type="EMBL" id="OSD05189.1"/>
    </source>
</evidence>
<sequence>MHLETVVEAPYAARYVNAQLTCLHENATRFLEESPLALREENKFTIPSVSKSSPQCDSLFQARFSAPKLDFICNHDALLTLTFEHGEFLSEGHRVRINAGAKVGFRVMFETREAGSNLCIDGYIPMIKVVILDLDSARLDSITPTDGQNALLGYLREYLSLLHAAGNDVLYLLPQFSAELKIGINFALVDGFSKNCVWQKSICGITAEQCNSHLASLWLNAAMLLRSGVPARVTDRQLYSLAELVVEDIELSYRLRFGTPRVHILCTQEVVLCFDIDELEFVRGPSISGASARKYTDWKVAFLVDVLQERDSEGNLVQIILNYANARYVRGLSEYRGVQVTTTSDIHHRDLIIEFLSTKYFDILRSAGYHTLYSRDSRSNVIWKIVQDYTERVAETLDVATSGSPDDASSHDTIHHAKMYGFDQVVAISQRSLNVQLSMLSHALLQSWAYGDAFSASFKPLSVRLLSDNRAIVWINLLNGKLKTLRDGKPRNDAPSHEFKNWLVAFEVDLKLCTQAELERHYSSACHESAAYKRHGNKADRHLQHICLDFSTARYIHDHSSYQDLTTSSSEDGRSMLMKVEAIVCIERETQQQYLPAISKHGLNVLLSVPVFKPGPFLPSYALTSIAFQVYSRDEVTRFNWMEVTAGMEPIVVILGMTGSQPLPPTPRLQYSTNWIARKGFSHGTICISYAAFRERVLSLLAKVNAQTSFIPIVNNESADFFGSMVLRAWENSDRHKNLPATFQPPDANHKAYHFEHTEKRVMSFGGDAEIDADQKIFCTTENFAELPTTLEQGDLTIRVHGSTRLAFSVTAESADQLRDFKEIFRASSSENWSNKITVETIEGGVKINIADSSDPKVSESKMVGSKLGDPKELLAKAFPPKIDFGDLLAEIRAFEGAWDYCCPPAAPYSLARPTFNADGDLVFELRAQYPGSRAGARREGSPKSSSSHRGS</sequence>
<evidence type="ECO:0000256" key="1">
    <source>
        <dbReference type="SAM" id="MobiDB-lite"/>
    </source>
</evidence>
<accession>A0A1Y2IVM0</accession>
<proteinExistence type="predicted"/>
<feature type="region of interest" description="Disordered" evidence="1">
    <location>
        <begin position="933"/>
        <end position="952"/>
    </location>
</feature>
<dbReference type="AlphaFoldDB" id="A0A1Y2IVM0"/>
<dbReference type="OrthoDB" id="5429442at2759"/>
<organism evidence="2 3">
    <name type="scientific">Trametes coccinea (strain BRFM310)</name>
    <name type="common">Pycnoporus coccineus</name>
    <dbReference type="NCBI Taxonomy" id="1353009"/>
    <lineage>
        <taxon>Eukaryota</taxon>
        <taxon>Fungi</taxon>
        <taxon>Dikarya</taxon>
        <taxon>Basidiomycota</taxon>
        <taxon>Agaricomycotina</taxon>
        <taxon>Agaricomycetes</taxon>
        <taxon>Polyporales</taxon>
        <taxon>Polyporaceae</taxon>
        <taxon>Trametes</taxon>
    </lineage>
</organism>
<name>A0A1Y2IVM0_TRAC3</name>
<feature type="compositionally biased region" description="Low complexity" evidence="1">
    <location>
        <begin position="943"/>
        <end position="952"/>
    </location>
</feature>